<reference evidence="8 9" key="1">
    <citation type="submission" date="2011-08" db="EMBL/GenBank/DDBJ databases">
        <authorList>
            <person name="Weinstock G."/>
            <person name="Sodergren E."/>
            <person name="Clifton S."/>
            <person name="Fulton L."/>
            <person name="Fulton B."/>
            <person name="Courtney L."/>
            <person name="Fronick C."/>
            <person name="Harrison M."/>
            <person name="Strong C."/>
            <person name="Farmer C."/>
            <person name="Delahaunty K."/>
            <person name="Markovic C."/>
            <person name="Hall O."/>
            <person name="Minx P."/>
            <person name="Tomlinson C."/>
            <person name="Mitreva M."/>
            <person name="Hou S."/>
            <person name="Chen J."/>
            <person name="Wollam A."/>
            <person name="Pepin K.H."/>
            <person name="Johnson M."/>
            <person name="Bhonagiri V."/>
            <person name="Zhang X."/>
            <person name="Suruliraj S."/>
            <person name="Warren W."/>
            <person name="Chinwalla A."/>
            <person name="Mardis E.R."/>
            <person name="Wilson R.K."/>
        </authorList>
    </citation>
    <scope>NUCLEOTIDE SEQUENCE [LARGE SCALE GENOMIC DNA]</scope>
    <source>
        <strain evidence="8 9">DP7</strain>
    </source>
</reference>
<dbReference type="Gene3D" id="1.10.10.60">
    <property type="entry name" value="Homeodomain-like"/>
    <property type="match status" value="1"/>
</dbReference>
<dbReference type="InterPro" id="IPR035965">
    <property type="entry name" value="PAS-like_dom_sf"/>
</dbReference>
<feature type="domain" description="Sigma-54 factor interaction" evidence="6">
    <location>
        <begin position="157"/>
        <end position="385"/>
    </location>
</feature>
<dbReference type="HOGENOM" id="CLU_000445_8_1_9"/>
<dbReference type="FunFam" id="3.40.50.300:FF:000006">
    <property type="entry name" value="DNA-binding transcriptional regulator NtrC"/>
    <property type="match status" value="1"/>
</dbReference>
<dbReference type="PROSITE" id="PS00688">
    <property type="entry name" value="SIGMA54_INTERACT_3"/>
    <property type="match status" value="1"/>
</dbReference>
<dbReference type="InterPro" id="IPR000014">
    <property type="entry name" value="PAS"/>
</dbReference>
<dbReference type="CDD" id="cd00009">
    <property type="entry name" value="AAA"/>
    <property type="match status" value="1"/>
</dbReference>
<evidence type="ECO:0000256" key="2">
    <source>
        <dbReference type="ARBA" id="ARBA00022840"/>
    </source>
</evidence>
<dbReference type="SUPFAM" id="SSF46689">
    <property type="entry name" value="Homeodomain-like"/>
    <property type="match status" value="1"/>
</dbReference>
<protein>
    <submittedName>
        <fullName evidence="8">PAS domain S-box protein</fullName>
    </submittedName>
</protein>
<dbReference type="SUPFAM" id="SSF55785">
    <property type="entry name" value="PYP-like sensor domain (PAS domain)"/>
    <property type="match status" value="1"/>
</dbReference>
<dbReference type="PROSITE" id="PS50112">
    <property type="entry name" value="PAS"/>
    <property type="match status" value="1"/>
</dbReference>
<dbReference type="CDD" id="cd00130">
    <property type="entry name" value="PAS"/>
    <property type="match status" value="1"/>
</dbReference>
<dbReference type="Gene3D" id="3.30.450.20">
    <property type="entry name" value="PAS domain"/>
    <property type="match status" value="1"/>
</dbReference>
<accession>G9XGR2</accession>
<dbReference type="InterPro" id="IPR025662">
    <property type="entry name" value="Sigma_54_int_dom_ATP-bd_1"/>
</dbReference>
<dbReference type="SUPFAM" id="SSF52540">
    <property type="entry name" value="P-loop containing nucleoside triphosphate hydrolases"/>
    <property type="match status" value="1"/>
</dbReference>
<dbReference type="InterPro" id="IPR013767">
    <property type="entry name" value="PAS_fold"/>
</dbReference>
<dbReference type="GO" id="GO:0005524">
    <property type="term" value="F:ATP binding"/>
    <property type="evidence" value="ECO:0007669"/>
    <property type="project" value="UniProtKB-KW"/>
</dbReference>
<dbReference type="InterPro" id="IPR027417">
    <property type="entry name" value="P-loop_NTPase"/>
</dbReference>
<evidence type="ECO:0000259" key="6">
    <source>
        <dbReference type="PROSITE" id="PS50045"/>
    </source>
</evidence>
<dbReference type="PANTHER" id="PTHR32071">
    <property type="entry name" value="TRANSCRIPTIONAL REGULATORY PROTEIN"/>
    <property type="match status" value="1"/>
</dbReference>
<evidence type="ECO:0000256" key="5">
    <source>
        <dbReference type="ARBA" id="ARBA00023163"/>
    </source>
</evidence>
<sequence length="502" mass="56396">MMMKNTVNQELLLRIMDHLREAVYIVADDGTTLYVNKAAEELDGIPREAMIGQQVLTIHQRPDFGKIDPVCLNVLKTRISHEKELLERQYPTGTSVKLINSSYYYEQNNMRLVFSITENISNYKSILSMVNGFLQSTQYQSGMQTFHNGTRYCFDDIIGASKEMREAVSIAEKYSQKNAAVMLYGETGTGKEIFAQSIHNASPFRNGPFVAVNCAALPSGLLESILFGTVRGVFTGAVDNPGLFEKAENGTIFLDEVNSLPTALQAKLLRVLQEREVQRLGSSKAKKVNFRVICATNKPPAELIAAGKLREDFYYRLSARVIIIPPLRARLDDLDVLITHFINKKNQELDTKIRDTSASLMEILRRYQWPGNVRELENIIESAINTAQDDEVILDIGHIPSHFMEKIQAEVGHEVLADEQSSREFLYGKNGASEDCRDGRLQDLVASYEKEIIRQAIAAAYGNITQCSKILGLTRQGLTLKLKKNGIDPNEYKSPDSKRGFI</sequence>
<evidence type="ECO:0000313" key="9">
    <source>
        <dbReference type="Proteomes" id="UP000004416"/>
    </source>
</evidence>
<evidence type="ECO:0000256" key="4">
    <source>
        <dbReference type="ARBA" id="ARBA00023125"/>
    </source>
</evidence>
<dbReference type="InterPro" id="IPR009057">
    <property type="entry name" value="Homeodomain-like_sf"/>
</dbReference>
<gene>
    <name evidence="8" type="ORF">HMPREF0322_00128</name>
</gene>
<proteinExistence type="predicted"/>
<dbReference type="PATRIC" id="fig|537010.4.peg.120"/>
<dbReference type="PRINTS" id="PR01590">
    <property type="entry name" value="HTHFIS"/>
</dbReference>
<evidence type="ECO:0000256" key="1">
    <source>
        <dbReference type="ARBA" id="ARBA00022741"/>
    </source>
</evidence>
<dbReference type="Gene3D" id="1.10.8.60">
    <property type="match status" value="1"/>
</dbReference>
<dbReference type="SMART" id="SM00382">
    <property type="entry name" value="AAA"/>
    <property type="match status" value="1"/>
</dbReference>
<dbReference type="PROSITE" id="PS50045">
    <property type="entry name" value="SIGMA54_INTERACT_4"/>
    <property type="match status" value="1"/>
</dbReference>
<dbReference type="Proteomes" id="UP000004416">
    <property type="component" value="Unassembled WGS sequence"/>
</dbReference>
<dbReference type="InterPro" id="IPR058031">
    <property type="entry name" value="AAA_lid_NorR"/>
</dbReference>
<keyword evidence="1" id="KW-0547">Nucleotide-binding</keyword>
<dbReference type="InterPro" id="IPR002197">
    <property type="entry name" value="HTH_Fis"/>
</dbReference>
<dbReference type="SMART" id="SM00091">
    <property type="entry name" value="PAS"/>
    <property type="match status" value="1"/>
</dbReference>
<dbReference type="Pfam" id="PF02954">
    <property type="entry name" value="HTH_8"/>
    <property type="match status" value="1"/>
</dbReference>
<feature type="domain" description="PAS" evidence="7">
    <location>
        <begin position="8"/>
        <end position="63"/>
    </location>
</feature>
<dbReference type="InterPro" id="IPR003593">
    <property type="entry name" value="AAA+_ATPase"/>
</dbReference>
<dbReference type="Gene3D" id="3.40.50.300">
    <property type="entry name" value="P-loop containing nucleotide triphosphate hydrolases"/>
    <property type="match status" value="1"/>
</dbReference>
<organism evidence="8 9">
    <name type="scientific">Desulfitobacterium hafniense DP7</name>
    <dbReference type="NCBI Taxonomy" id="537010"/>
    <lineage>
        <taxon>Bacteria</taxon>
        <taxon>Bacillati</taxon>
        <taxon>Bacillota</taxon>
        <taxon>Clostridia</taxon>
        <taxon>Eubacteriales</taxon>
        <taxon>Desulfitobacteriaceae</taxon>
        <taxon>Desulfitobacterium</taxon>
    </lineage>
</organism>
<comment type="caution">
    <text evidence="8">The sequence shown here is derived from an EMBL/GenBank/DDBJ whole genome shotgun (WGS) entry which is preliminary data.</text>
</comment>
<dbReference type="NCBIfam" id="TIGR00229">
    <property type="entry name" value="sensory_box"/>
    <property type="match status" value="1"/>
</dbReference>
<dbReference type="PANTHER" id="PTHR32071:SF74">
    <property type="entry name" value="TRANSCRIPTIONAL ACTIVATOR ROCR"/>
    <property type="match status" value="1"/>
</dbReference>
<dbReference type="InterPro" id="IPR025944">
    <property type="entry name" value="Sigma_54_int_dom_CS"/>
</dbReference>
<dbReference type="AlphaFoldDB" id="G9XGR2"/>
<dbReference type="PROSITE" id="PS00676">
    <property type="entry name" value="SIGMA54_INTERACT_2"/>
    <property type="match status" value="1"/>
</dbReference>
<dbReference type="InterPro" id="IPR025943">
    <property type="entry name" value="Sigma_54_int_dom_ATP-bd_2"/>
</dbReference>
<dbReference type="PROSITE" id="PS00675">
    <property type="entry name" value="SIGMA54_INTERACT_1"/>
    <property type="match status" value="1"/>
</dbReference>
<dbReference type="EMBL" id="AFZX01000005">
    <property type="protein sequence ID" value="EHL09097.1"/>
    <property type="molecule type" value="Genomic_DNA"/>
</dbReference>
<dbReference type="Pfam" id="PF25601">
    <property type="entry name" value="AAA_lid_14"/>
    <property type="match status" value="1"/>
</dbReference>
<keyword evidence="2" id="KW-0067">ATP-binding</keyword>
<name>G9XGR2_DESHA</name>
<evidence type="ECO:0000256" key="3">
    <source>
        <dbReference type="ARBA" id="ARBA00023015"/>
    </source>
</evidence>
<dbReference type="GO" id="GO:0043565">
    <property type="term" value="F:sequence-specific DNA binding"/>
    <property type="evidence" value="ECO:0007669"/>
    <property type="project" value="InterPro"/>
</dbReference>
<keyword evidence="3" id="KW-0805">Transcription regulation</keyword>
<dbReference type="Pfam" id="PF00989">
    <property type="entry name" value="PAS"/>
    <property type="match status" value="1"/>
</dbReference>
<evidence type="ECO:0000259" key="7">
    <source>
        <dbReference type="PROSITE" id="PS50112"/>
    </source>
</evidence>
<dbReference type="Pfam" id="PF00158">
    <property type="entry name" value="Sigma54_activat"/>
    <property type="match status" value="1"/>
</dbReference>
<evidence type="ECO:0000313" key="8">
    <source>
        <dbReference type="EMBL" id="EHL09097.1"/>
    </source>
</evidence>
<keyword evidence="4" id="KW-0238">DNA-binding</keyword>
<dbReference type="GO" id="GO:0006355">
    <property type="term" value="P:regulation of DNA-templated transcription"/>
    <property type="evidence" value="ECO:0007669"/>
    <property type="project" value="InterPro"/>
</dbReference>
<keyword evidence="5" id="KW-0804">Transcription</keyword>
<dbReference type="InterPro" id="IPR002078">
    <property type="entry name" value="Sigma_54_int"/>
</dbReference>